<reference evidence="1 2" key="1">
    <citation type="journal article" date="2024" name="Environ. Microbiol.">
        <title>Novel evolutionary insights on the interactions of the Holosporales (Alphaproteobacteria) with eukaryotic hosts from comparative genomics.</title>
        <authorList>
            <person name="Giovannini M."/>
            <person name="Petroni G."/>
            <person name="Castelli M."/>
        </authorList>
    </citation>
    <scope>NUCLEOTIDE SEQUENCE [LARGE SCALE GENOMIC DNA]</scope>
    <source>
        <strain evidence="1 2">US_Bl 15I1</strain>
    </source>
</reference>
<sequence>MKKRIILISFCSLLPFPLFGVADFSLLFKREEVDMIRERLHGGGDLSLPSPDMAVGALYLSSIMFMDAQNWTLWLNDQVVRAGELLDAIPFQIEKVTRSYKLIQT</sequence>
<name>A0ABZ2C103_9PROT</name>
<gene>
    <name evidence="1" type="ORF">Bealeia1_00224</name>
</gene>
<evidence type="ECO:0000313" key="1">
    <source>
        <dbReference type="EMBL" id="WVX66053.1"/>
    </source>
</evidence>
<protein>
    <submittedName>
        <fullName evidence="1">Uncharacterized protein</fullName>
    </submittedName>
</protein>
<accession>A0ABZ2C103</accession>
<dbReference type="RefSeq" id="WP_331256594.1">
    <property type="nucleotide sequence ID" value="NZ_CP133270.1"/>
</dbReference>
<dbReference type="EMBL" id="CP133270">
    <property type="protein sequence ID" value="WVX66053.1"/>
    <property type="molecule type" value="Genomic_DNA"/>
</dbReference>
<evidence type="ECO:0000313" key="2">
    <source>
        <dbReference type="Proteomes" id="UP001330434"/>
    </source>
</evidence>
<keyword evidence="2" id="KW-1185">Reference proteome</keyword>
<dbReference type="Proteomes" id="UP001330434">
    <property type="component" value="Chromosome"/>
</dbReference>
<organism evidence="1 2">
    <name type="scientific">Candidatus Bealeia paramacronuclearis</name>
    <dbReference type="NCBI Taxonomy" id="1921001"/>
    <lineage>
        <taxon>Bacteria</taxon>
        <taxon>Pseudomonadati</taxon>
        <taxon>Pseudomonadota</taxon>
        <taxon>Alphaproteobacteria</taxon>
        <taxon>Holosporales</taxon>
        <taxon>Holosporaceae</taxon>
        <taxon>Candidatus Bealeia</taxon>
    </lineage>
</organism>
<proteinExistence type="predicted"/>